<dbReference type="PROSITE" id="PS50089">
    <property type="entry name" value="ZF_RING_2"/>
    <property type="match status" value="1"/>
</dbReference>
<dbReference type="InterPro" id="IPR001841">
    <property type="entry name" value="Znf_RING"/>
</dbReference>
<keyword evidence="2 4" id="KW-0863">Zinc-finger</keyword>
<evidence type="ECO:0000256" key="3">
    <source>
        <dbReference type="ARBA" id="ARBA00022833"/>
    </source>
</evidence>
<dbReference type="SUPFAM" id="SSF57850">
    <property type="entry name" value="RING/U-box"/>
    <property type="match status" value="1"/>
</dbReference>
<dbReference type="InterPro" id="IPR051051">
    <property type="entry name" value="E3_ubiq-ligase_TRIM/RNF"/>
</dbReference>
<dbReference type="Ensembl" id="ENSGWIT00000002999.1">
    <property type="protein sequence ID" value="ENSGWIP00000002774.1"/>
    <property type="gene ID" value="ENSGWIG00000001498.1"/>
</dbReference>
<evidence type="ECO:0000313" key="7">
    <source>
        <dbReference type="Proteomes" id="UP000694680"/>
    </source>
</evidence>
<dbReference type="Proteomes" id="UP000694680">
    <property type="component" value="Chromosome 10"/>
</dbReference>
<evidence type="ECO:0000256" key="4">
    <source>
        <dbReference type="PROSITE-ProRule" id="PRU00175"/>
    </source>
</evidence>
<evidence type="ECO:0000259" key="5">
    <source>
        <dbReference type="PROSITE" id="PS50089"/>
    </source>
</evidence>
<dbReference type="SMART" id="SM00184">
    <property type="entry name" value="RING"/>
    <property type="match status" value="1"/>
</dbReference>
<keyword evidence="7" id="KW-1185">Reference proteome</keyword>
<dbReference type="InterPro" id="IPR013083">
    <property type="entry name" value="Znf_RING/FYVE/PHD"/>
</dbReference>
<dbReference type="PROSITE" id="PS00518">
    <property type="entry name" value="ZF_RING_1"/>
    <property type="match status" value="1"/>
</dbReference>
<dbReference type="GO" id="GO:0004842">
    <property type="term" value="F:ubiquitin-protein transferase activity"/>
    <property type="evidence" value="ECO:0007669"/>
    <property type="project" value="InterPro"/>
</dbReference>
<proteinExistence type="predicted"/>
<dbReference type="InterPro" id="IPR003613">
    <property type="entry name" value="Ubox_domain"/>
</dbReference>
<dbReference type="PANTHER" id="PTHR25465:SF32">
    <property type="entry name" value="BLOODTHIRSTY-RELATED GENE FAMILY, MEMBER 16 ISOFORM X1-RELATED"/>
    <property type="match status" value="1"/>
</dbReference>
<dbReference type="SMART" id="SM00504">
    <property type="entry name" value="Ubox"/>
    <property type="match status" value="1"/>
</dbReference>
<dbReference type="InterPro" id="IPR017907">
    <property type="entry name" value="Znf_RING_CS"/>
</dbReference>
<reference evidence="6" key="2">
    <citation type="submission" date="2025-08" db="UniProtKB">
        <authorList>
            <consortium name="Ensembl"/>
        </authorList>
    </citation>
    <scope>IDENTIFICATION</scope>
</reference>
<dbReference type="Pfam" id="PF13445">
    <property type="entry name" value="zf-RING_UBOX"/>
    <property type="match status" value="1"/>
</dbReference>
<dbReference type="PANTHER" id="PTHR25465">
    <property type="entry name" value="B-BOX DOMAIN CONTAINING"/>
    <property type="match status" value="1"/>
</dbReference>
<feature type="domain" description="RING-type" evidence="5">
    <location>
        <begin position="15"/>
        <end position="55"/>
    </location>
</feature>
<reference evidence="6" key="1">
    <citation type="submission" date="2020-06" db="EMBL/GenBank/DDBJ databases">
        <authorList>
            <consortium name="Wellcome Sanger Institute Data Sharing"/>
        </authorList>
    </citation>
    <scope>NUCLEOTIDE SEQUENCE [LARGE SCALE GENOMIC DNA]</scope>
</reference>
<reference evidence="6" key="3">
    <citation type="submission" date="2025-09" db="UniProtKB">
        <authorList>
            <consortium name="Ensembl"/>
        </authorList>
    </citation>
    <scope>IDENTIFICATION</scope>
</reference>
<evidence type="ECO:0000256" key="1">
    <source>
        <dbReference type="ARBA" id="ARBA00022723"/>
    </source>
</evidence>
<dbReference type="AlphaFoldDB" id="A0A8C5D8F0"/>
<dbReference type="Gene3D" id="3.30.40.10">
    <property type="entry name" value="Zinc/RING finger domain, C3HC4 (zinc finger)"/>
    <property type="match status" value="1"/>
</dbReference>
<dbReference type="InterPro" id="IPR027370">
    <property type="entry name" value="Znf-RING_euk"/>
</dbReference>
<dbReference type="GO" id="GO:0008270">
    <property type="term" value="F:zinc ion binding"/>
    <property type="evidence" value="ECO:0007669"/>
    <property type="project" value="UniProtKB-KW"/>
</dbReference>
<evidence type="ECO:0000313" key="6">
    <source>
        <dbReference type="Ensembl" id="ENSGWIP00000002774.1"/>
    </source>
</evidence>
<keyword evidence="3" id="KW-0862">Zinc</keyword>
<protein>
    <recommendedName>
        <fullName evidence="5">RING-type domain-containing protein</fullName>
    </recommendedName>
</protein>
<organism evidence="6 7">
    <name type="scientific">Gouania willdenowi</name>
    <name type="common">Blunt-snouted clingfish</name>
    <name type="synonym">Lepadogaster willdenowi</name>
    <dbReference type="NCBI Taxonomy" id="441366"/>
    <lineage>
        <taxon>Eukaryota</taxon>
        <taxon>Metazoa</taxon>
        <taxon>Chordata</taxon>
        <taxon>Craniata</taxon>
        <taxon>Vertebrata</taxon>
        <taxon>Euteleostomi</taxon>
        <taxon>Actinopterygii</taxon>
        <taxon>Neopterygii</taxon>
        <taxon>Teleostei</taxon>
        <taxon>Neoteleostei</taxon>
        <taxon>Acanthomorphata</taxon>
        <taxon>Ovalentaria</taxon>
        <taxon>Blenniimorphae</taxon>
        <taxon>Blenniiformes</taxon>
        <taxon>Gobiesocoidei</taxon>
        <taxon>Gobiesocidae</taxon>
        <taxon>Gobiesocinae</taxon>
        <taxon>Gouania</taxon>
    </lineage>
</organism>
<evidence type="ECO:0000256" key="2">
    <source>
        <dbReference type="ARBA" id="ARBA00022771"/>
    </source>
</evidence>
<dbReference type="GO" id="GO:0016567">
    <property type="term" value="P:protein ubiquitination"/>
    <property type="evidence" value="ECO:0007669"/>
    <property type="project" value="InterPro"/>
</dbReference>
<name>A0A8C5D8F0_GOUWI</name>
<keyword evidence="1" id="KW-0479">Metal-binding</keyword>
<accession>A0A8C5D8F0</accession>
<sequence length="107" mass="12365">MSTACNEMSEHHFLCSICLEVLNDPVTTPCGHNFCKTCISTCWDTSTTSKCPVCNQVFSTKPQLKVNIMMRELFNCFVFYLFLSEFSQRLVTCSLDQWFSTFSCRDR</sequence>